<feature type="signal peptide" evidence="1">
    <location>
        <begin position="1"/>
        <end position="21"/>
    </location>
</feature>
<dbReference type="EMBL" id="CP001359">
    <property type="protein sequence ID" value="ACL66883.1"/>
    <property type="molecule type" value="Genomic_DNA"/>
</dbReference>
<feature type="chain" id="PRO_5002872307" description="Outer membrane lipoprotein-sorting protein" evidence="1">
    <location>
        <begin position="22"/>
        <end position="253"/>
    </location>
</feature>
<accession>B8J5Y8</accession>
<reference evidence="2" key="1">
    <citation type="submission" date="2009-01" db="EMBL/GenBank/DDBJ databases">
        <title>Complete sequence of Anaeromyxobacter dehalogenans 2CP-1.</title>
        <authorList>
            <consortium name="US DOE Joint Genome Institute"/>
            <person name="Lucas S."/>
            <person name="Copeland A."/>
            <person name="Lapidus A."/>
            <person name="Glavina del Rio T."/>
            <person name="Dalin E."/>
            <person name="Tice H."/>
            <person name="Bruce D."/>
            <person name="Goodwin L."/>
            <person name="Pitluck S."/>
            <person name="Saunders E."/>
            <person name="Brettin T."/>
            <person name="Detter J.C."/>
            <person name="Han C."/>
            <person name="Larimer F."/>
            <person name="Land M."/>
            <person name="Hauser L."/>
            <person name="Kyrpides N."/>
            <person name="Ovchinnikova G."/>
            <person name="Beliaev A.S."/>
            <person name="Richardson P."/>
        </authorList>
    </citation>
    <scope>NUCLEOTIDE SEQUENCE</scope>
    <source>
        <strain evidence="2">2CP-1</strain>
    </source>
</reference>
<protein>
    <recommendedName>
        <fullName evidence="4">Outer membrane lipoprotein-sorting protein</fullName>
    </recommendedName>
</protein>
<proteinExistence type="predicted"/>
<sequence length="253" mass="26508">MPTAALALAALVLAAAPSLPAAGAPAAPAGARPDAEVRAEGRAGVHALVERCVAAYGGRKAVVRLARVREEGTVTSLLHPGQPGRITRVYQRSGKLRVEIAFPGAPVEVRVLDGGRGWRFGEEVGGPFLMSMILQASRLDLPALLAAWENKLEDRGAWEVDGATLRVLALEVAPGVVVEAGIDPATGRILRSRGASRGGGPVEFVTTYSDFRAVDGVLVAFREGNWANGQTTGETVLEKVELPARIDPAAFRP</sequence>
<dbReference type="Proteomes" id="UP000007089">
    <property type="component" value="Chromosome"/>
</dbReference>
<keyword evidence="1" id="KW-0732">Signal</keyword>
<dbReference type="HOGENOM" id="CLU_1109625_0_0_7"/>
<name>B8J5Y8_ANAD2</name>
<keyword evidence="3" id="KW-1185">Reference proteome</keyword>
<evidence type="ECO:0000256" key="1">
    <source>
        <dbReference type="SAM" id="SignalP"/>
    </source>
</evidence>
<organism evidence="2 3">
    <name type="scientific">Anaeromyxobacter dehalogenans (strain ATCC BAA-258 / DSM 21875 / 2CP-1)</name>
    <dbReference type="NCBI Taxonomy" id="455488"/>
    <lineage>
        <taxon>Bacteria</taxon>
        <taxon>Pseudomonadati</taxon>
        <taxon>Myxococcota</taxon>
        <taxon>Myxococcia</taxon>
        <taxon>Myxococcales</taxon>
        <taxon>Cystobacterineae</taxon>
        <taxon>Anaeromyxobacteraceae</taxon>
        <taxon>Anaeromyxobacter</taxon>
    </lineage>
</organism>
<evidence type="ECO:0000313" key="2">
    <source>
        <dbReference type="EMBL" id="ACL66883.1"/>
    </source>
</evidence>
<dbReference type="RefSeq" id="WP_015934668.1">
    <property type="nucleotide sequence ID" value="NC_011891.1"/>
</dbReference>
<dbReference type="KEGG" id="acp:A2cp1_3553"/>
<evidence type="ECO:0000313" key="3">
    <source>
        <dbReference type="Proteomes" id="UP000007089"/>
    </source>
</evidence>
<gene>
    <name evidence="2" type="ordered locus">A2cp1_3553</name>
</gene>
<dbReference type="AlphaFoldDB" id="B8J5Y8"/>
<evidence type="ECO:0008006" key="4">
    <source>
        <dbReference type="Google" id="ProtNLM"/>
    </source>
</evidence>